<reference evidence="1" key="2">
    <citation type="submission" date="2023-01" db="EMBL/GenBank/DDBJ databases">
        <authorList>
            <person name="Sun Q."/>
            <person name="Evtushenko L."/>
        </authorList>
    </citation>
    <scope>NUCLEOTIDE SEQUENCE</scope>
    <source>
        <strain evidence="1">VKM B-1513</strain>
    </source>
</reference>
<accession>A0A9W6IIJ8</accession>
<dbReference type="AlphaFoldDB" id="A0A9W6IIJ8"/>
<organism evidence="1 2">
    <name type="scientific">Maricaulis virginensis</name>
    <dbReference type="NCBI Taxonomy" id="144022"/>
    <lineage>
        <taxon>Bacteria</taxon>
        <taxon>Pseudomonadati</taxon>
        <taxon>Pseudomonadota</taxon>
        <taxon>Alphaproteobacteria</taxon>
        <taxon>Maricaulales</taxon>
        <taxon>Maricaulaceae</taxon>
        <taxon>Maricaulis</taxon>
    </lineage>
</organism>
<dbReference type="EMBL" id="BSFE01000001">
    <property type="protein sequence ID" value="GLK50986.1"/>
    <property type="molecule type" value="Genomic_DNA"/>
</dbReference>
<reference evidence="1" key="1">
    <citation type="journal article" date="2014" name="Int. J. Syst. Evol. Microbiol.">
        <title>Complete genome sequence of Corynebacterium casei LMG S-19264T (=DSM 44701T), isolated from a smear-ripened cheese.</title>
        <authorList>
            <consortium name="US DOE Joint Genome Institute (JGI-PGF)"/>
            <person name="Walter F."/>
            <person name="Albersmeier A."/>
            <person name="Kalinowski J."/>
            <person name="Ruckert C."/>
        </authorList>
    </citation>
    <scope>NUCLEOTIDE SEQUENCE</scope>
    <source>
        <strain evidence="1">VKM B-1513</strain>
    </source>
</reference>
<dbReference type="Proteomes" id="UP001143486">
    <property type="component" value="Unassembled WGS sequence"/>
</dbReference>
<protein>
    <submittedName>
        <fullName evidence="1">Uncharacterized protein</fullName>
    </submittedName>
</protein>
<keyword evidence="2" id="KW-1185">Reference proteome</keyword>
<name>A0A9W6IIJ8_9PROT</name>
<evidence type="ECO:0000313" key="2">
    <source>
        <dbReference type="Proteomes" id="UP001143486"/>
    </source>
</evidence>
<comment type="caution">
    <text evidence="1">The sequence shown here is derived from an EMBL/GenBank/DDBJ whole genome shotgun (WGS) entry which is preliminary data.</text>
</comment>
<dbReference type="RefSeq" id="WP_271185379.1">
    <property type="nucleotide sequence ID" value="NZ_BSFE01000001.1"/>
</dbReference>
<gene>
    <name evidence="1" type="ORF">GCM10017621_04940</name>
</gene>
<sequence length="72" mass="7997">MKRARRSADLFNKSPAPAFTCGAEAEELSRHLRTLSEDAYRFRMNRAAILIEVAAQIVEMEGRAIEEAGESG</sequence>
<evidence type="ECO:0000313" key="1">
    <source>
        <dbReference type="EMBL" id="GLK50986.1"/>
    </source>
</evidence>
<proteinExistence type="predicted"/>